<feature type="region of interest" description="Disordered" evidence="1">
    <location>
        <begin position="51"/>
        <end position="94"/>
    </location>
</feature>
<feature type="non-terminal residue" evidence="2">
    <location>
        <position position="1"/>
    </location>
</feature>
<dbReference type="AlphaFoldDB" id="A0A392T3H8"/>
<evidence type="ECO:0000256" key="1">
    <source>
        <dbReference type="SAM" id="MobiDB-lite"/>
    </source>
</evidence>
<dbReference type="EMBL" id="LXQA010500050">
    <property type="protein sequence ID" value="MCI55683.1"/>
    <property type="molecule type" value="Genomic_DNA"/>
</dbReference>
<dbReference type="Proteomes" id="UP000265520">
    <property type="component" value="Unassembled WGS sequence"/>
</dbReference>
<sequence>TMSGKAAFSSTSREGIIAELKDTCKALDETIKASTEKKIRLENLIKALSEEAAESSESQEPALSTEAQSKKAAKKEAAKLEKLRRKQEVAAAAT</sequence>
<feature type="non-terminal residue" evidence="2">
    <location>
        <position position="94"/>
    </location>
</feature>
<feature type="compositionally biased region" description="Low complexity" evidence="1">
    <location>
        <begin position="55"/>
        <end position="64"/>
    </location>
</feature>
<reference evidence="2 3" key="1">
    <citation type="journal article" date="2018" name="Front. Plant Sci.">
        <title>Red Clover (Trifolium pratense) and Zigzag Clover (T. medium) - A Picture of Genomic Similarities and Differences.</title>
        <authorList>
            <person name="Dluhosova J."/>
            <person name="Istvanek J."/>
            <person name="Nedelnik J."/>
            <person name="Repkova J."/>
        </authorList>
    </citation>
    <scope>NUCLEOTIDE SEQUENCE [LARGE SCALE GENOMIC DNA]</scope>
    <source>
        <strain evidence="3">cv. 10/8</strain>
        <tissue evidence="2">Leaf</tissue>
    </source>
</reference>
<comment type="caution">
    <text evidence="2">The sequence shown here is derived from an EMBL/GenBank/DDBJ whole genome shotgun (WGS) entry which is preliminary data.</text>
</comment>
<evidence type="ECO:0000313" key="2">
    <source>
        <dbReference type="EMBL" id="MCI55683.1"/>
    </source>
</evidence>
<organism evidence="2 3">
    <name type="scientific">Trifolium medium</name>
    <dbReference type="NCBI Taxonomy" id="97028"/>
    <lineage>
        <taxon>Eukaryota</taxon>
        <taxon>Viridiplantae</taxon>
        <taxon>Streptophyta</taxon>
        <taxon>Embryophyta</taxon>
        <taxon>Tracheophyta</taxon>
        <taxon>Spermatophyta</taxon>
        <taxon>Magnoliopsida</taxon>
        <taxon>eudicotyledons</taxon>
        <taxon>Gunneridae</taxon>
        <taxon>Pentapetalae</taxon>
        <taxon>rosids</taxon>
        <taxon>fabids</taxon>
        <taxon>Fabales</taxon>
        <taxon>Fabaceae</taxon>
        <taxon>Papilionoideae</taxon>
        <taxon>50 kb inversion clade</taxon>
        <taxon>NPAAA clade</taxon>
        <taxon>Hologalegina</taxon>
        <taxon>IRL clade</taxon>
        <taxon>Trifolieae</taxon>
        <taxon>Trifolium</taxon>
    </lineage>
</organism>
<keyword evidence="3" id="KW-1185">Reference proteome</keyword>
<proteinExistence type="predicted"/>
<accession>A0A392T3H8</accession>
<protein>
    <submittedName>
        <fullName evidence="2">Envelope-like protein</fullName>
    </submittedName>
</protein>
<evidence type="ECO:0000313" key="3">
    <source>
        <dbReference type="Proteomes" id="UP000265520"/>
    </source>
</evidence>
<name>A0A392T3H8_9FABA</name>